<dbReference type="EnsemblMetazoa" id="PPA04830.1">
    <property type="protein sequence ID" value="PPA04830.1"/>
    <property type="gene ID" value="WBGene00094384"/>
</dbReference>
<accession>A0A8R1Y504</accession>
<proteinExistence type="predicted"/>
<evidence type="ECO:0000313" key="1">
    <source>
        <dbReference type="EnsemblMetazoa" id="PPA04830.1"/>
    </source>
</evidence>
<protein>
    <submittedName>
        <fullName evidence="1">Uncharacterized protein</fullName>
    </submittedName>
</protein>
<organism evidence="1 2">
    <name type="scientific">Pristionchus pacificus</name>
    <name type="common">Parasitic nematode worm</name>
    <dbReference type="NCBI Taxonomy" id="54126"/>
    <lineage>
        <taxon>Eukaryota</taxon>
        <taxon>Metazoa</taxon>
        <taxon>Ecdysozoa</taxon>
        <taxon>Nematoda</taxon>
        <taxon>Chromadorea</taxon>
        <taxon>Rhabditida</taxon>
        <taxon>Rhabditina</taxon>
        <taxon>Diplogasteromorpha</taxon>
        <taxon>Diplogasteroidea</taxon>
        <taxon>Neodiplogasteridae</taxon>
        <taxon>Pristionchus</taxon>
    </lineage>
</organism>
<sequence length="133" mass="15286">MGTAFSHRTYVANAFEETVYAMVHADRAHVYERGLYLDRECTKYSEKSQLVHIAKSDGYTAIASRSEVHFEPTNTGNVYVTIFAWKRGRMVNVCQAHPLDTNRSVIVDKNGFLCNTEMGEIWVDERGHNHKTW</sequence>
<reference evidence="1" key="2">
    <citation type="submission" date="2022-06" db="UniProtKB">
        <authorList>
            <consortium name="EnsemblMetazoa"/>
        </authorList>
    </citation>
    <scope>IDENTIFICATION</scope>
    <source>
        <strain evidence="1">PS312</strain>
    </source>
</reference>
<reference evidence="2" key="1">
    <citation type="journal article" date="2008" name="Nat. Genet.">
        <title>The Pristionchus pacificus genome provides a unique perspective on nematode lifestyle and parasitism.</title>
        <authorList>
            <person name="Dieterich C."/>
            <person name="Clifton S.W."/>
            <person name="Schuster L.N."/>
            <person name="Chinwalla A."/>
            <person name="Delehaunty K."/>
            <person name="Dinkelacker I."/>
            <person name="Fulton L."/>
            <person name="Fulton R."/>
            <person name="Godfrey J."/>
            <person name="Minx P."/>
            <person name="Mitreva M."/>
            <person name="Roeseler W."/>
            <person name="Tian H."/>
            <person name="Witte H."/>
            <person name="Yang S.P."/>
            <person name="Wilson R.K."/>
            <person name="Sommer R.J."/>
        </authorList>
    </citation>
    <scope>NUCLEOTIDE SEQUENCE [LARGE SCALE GENOMIC DNA]</scope>
    <source>
        <strain evidence="2">PS312</strain>
    </source>
</reference>
<name>A0A2A6BS23_PRIPA</name>
<dbReference type="AlphaFoldDB" id="A0A2A6BS23"/>
<dbReference type="Proteomes" id="UP000005239">
    <property type="component" value="Unassembled WGS sequence"/>
</dbReference>
<keyword evidence="2" id="KW-1185">Reference proteome</keyword>
<dbReference type="OrthoDB" id="5773685at2759"/>
<gene>
    <name evidence="1" type="primary">WBGene00094384</name>
</gene>
<evidence type="ECO:0000313" key="2">
    <source>
        <dbReference type="Proteomes" id="UP000005239"/>
    </source>
</evidence>
<accession>A0A2A6BS23</accession>